<name>A0A931IX48_9BURK</name>
<comment type="caution">
    <text evidence="2">The sequence shown here is derived from an EMBL/GenBank/DDBJ whole genome shotgun (WGS) entry which is preliminary data.</text>
</comment>
<evidence type="ECO:0000313" key="3">
    <source>
        <dbReference type="Proteomes" id="UP000613266"/>
    </source>
</evidence>
<sequence length="352" mass="38075">MPLNAPHPLHPLLSAGRAAWHPLYQGRLVSHLPMAQHALWAMGAPVERLQAFSEAQVRELEPLVLPWPAPALLPDWRALRGRAEALPALVAHFDAELSRQPAETLLQATLPELLDGGASMAFHLLIRTAHAWQSGHGGELALALGLWASQHVPLWRQPLPTPDLMLQDWLAAIRALPAPTTPPAGLIDARMQAWAATPGFAQLAARLQLQAPADGLRQLAEWLARAYAASGNFTLLHGVTGSRALRVLLPYVARPKEVVRRFAIDAAAALLASRWTGEPAAPETESAESTDWPLYFEAAATQDDEHVIKLVHACAEWALPAPAAGRLPMPPQQPSVWAQAARRALQAQLSPA</sequence>
<evidence type="ECO:0000256" key="1">
    <source>
        <dbReference type="ARBA" id="ARBA00023002"/>
    </source>
</evidence>
<keyword evidence="1" id="KW-0560">Oxidoreductase</keyword>
<keyword evidence="3" id="KW-1185">Reference proteome</keyword>
<dbReference type="GO" id="GO:0016491">
    <property type="term" value="F:oxidoreductase activity"/>
    <property type="evidence" value="ECO:0007669"/>
    <property type="project" value="UniProtKB-KW"/>
</dbReference>
<reference evidence="2" key="1">
    <citation type="submission" date="2020-12" db="EMBL/GenBank/DDBJ databases">
        <title>The genome sequence of Inhella sp. 1Y17.</title>
        <authorList>
            <person name="Liu Y."/>
        </authorList>
    </citation>
    <scope>NUCLEOTIDE SEQUENCE</scope>
    <source>
        <strain evidence="2">1Y17</strain>
    </source>
</reference>
<organism evidence="2 3">
    <name type="scientific">Inhella proteolytica</name>
    <dbReference type="NCBI Taxonomy" id="2795029"/>
    <lineage>
        <taxon>Bacteria</taxon>
        <taxon>Pseudomonadati</taxon>
        <taxon>Pseudomonadota</taxon>
        <taxon>Betaproteobacteria</taxon>
        <taxon>Burkholderiales</taxon>
        <taxon>Sphaerotilaceae</taxon>
        <taxon>Inhella</taxon>
    </lineage>
</organism>
<dbReference type="Proteomes" id="UP000613266">
    <property type="component" value="Unassembled WGS sequence"/>
</dbReference>
<gene>
    <name evidence="2" type="ORF">I7X39_00385</name>
</gene>
<proteinExistence type="predicted"/>
<dbReference type="AlphaFoldDB" id="A0A931IX48"/>
<dbReference type="EMBL" id="JAEDAK010000001">
    <property type="protein sequence ID" value="MBH9575349.1"/>
    <property type="molecule type" value="Genomic_DNA"/>
</dbReference>
<dbReference type="InterPro" id="IPR025337">
    <property type="entry name" value="Questin_oxidase-like"/>
</dbReference>
<dbReference type="Pfam" id="PF14027">
    <property type="entry name" value="Questin_oxidase"/>
    <property type="match status" value="1"/>
</dbReference>
<accession>A0A931IX48</accession>
<evidence type="ECO:0000313" key="2">
    <source>
        <dbReference type="EMBL" id="MBH9575349.1"/>
    </source>
</evidence>
<dbReference type="RefSeq" id="WP_198108974.1">
    <property type="nucleotide sequence ID" value="NZ_JAEDAK010000001.1"/>
</dbReference>
<protein>
    <submittedName>
        <fullName evidence="2">DUF4243 domain-containing protein</fullName>
    </submittedName>
</protein>